<organism evidence="2 3">
    <name type="scientific">Penaeus vannamei</name>
    <name type="common">Whiteleg shrimp</name>
    <name type="synonym">Litopenaeus vannamei</name>
    <dbReference type="NCBI Taxonomy" id="6689"/>
    <lineage>
        <taxon>Eukaryota</taxon>
        <taxon>Metazoa</taxon>
        <taxon>Ecdysozoa</taxon>
        <taxon>Arthropoda</taxon>
        <taxon>Crustacea</taxon>
        <taxon>Multicrustacea</taxon>
        <taxon>Malacostraca</taxon>
        <taxon>Eumalacostraca</taxon>
        <taxon>Eucarida</taxon>
        <taxon>Decapoda</taxon>
        <taxon>Dendrobranchiata</taxon>
        <taxon>Penaeoidea</taxon>
        <taxon>Penaeidae</taxon>
        <taxon>Penaeus</taxon>
    </lineage>
</organism>
<dbReference type="EMBL" id="QCYY01004642">
    <property type="protein sequence ID" value="ROT60668.1"/>
    <property type="molecule type" value="Genomic_DNA"/>
</dbReference>
<protein>
    <submittedName>
        <fullName evidence="2">Uncharacterized protein</fullName>
    </submittedName>
</protein>
<feature type="compositionally biased region" description="Basic and acidic residues" evidence="1">
    <location>
        <begin position="28"/>
        <end position="40"/>
    </location>
</feature>
<dbReference type="AlphaFoldDB" id="A0A3R7Q9A9"/>
<feature type="region of interest" description="Disordered" evidence="1">
    <location>
        <begin position="28"/>
        <end position="63"/>
    </location>
</feature>
<evidence type="ECO:0000256" key="1">
    <source>
        <dbReference type="SAM" id="MobiDB-lite"/>
    </source>
</evidence>
<proteinExistence type="predicted"/>
<feature type="region of interest" description="Disordered" evidence="1">
    <location>
        <begin position="318"/>
        <end position="510"/>
    </location>
</feature>
<reference evidence="2 3" key="1">
    <citation type="submission" date="2018-04" db="EMBL/GenBank/DDBJ databases">
        <authorList>
            <person name="Zhang X."/>
            <person name="Yuan J."/>
            <person name="Li F."/>
            <person name="Xiang J."/>
        </authorList>
    </citation>
    <scope>NUCLEOTIDE SEQUENCE [LARGE SCALE GENOMIC DNA]</scope>
    <source>
        <tissue evidence="2">Muscle</tissue>
    </source>
</reference>
<feature type="compositionally biased region" description="Basic and acidic residues" evidence="1">
    <location>
        <begin position="402"/>
        <end position="454"/>
    </location>
</feature>
<name>A0A3R7Q9A9_PENVA</name>
<comment type="caution">
    <text evidence="2">The sequence shown here is derived from an EMBL/GenBank/DDBJ whole genome shotgun (WGS) entry which is preliminary data.</text>
</comment>
<keyword evidence="3" id="KW-1185">Reference proteome</keyword>
<reference evidence="2 3" key="2">
    <citation type="submission" date="2019-01" db="EMBL/GenBank/DDBJ databases">
        <title>The decoding of complex shrimp genome reveals the adaptation for benthos swimmer, frequently molting mechanism and breeding impact on genome.</title>
        <authorList>
            <person name="Sun Y."/>
            <person name="Gao Y."/>
            <person name="Yu Y."/>
        </authorList>
    </citation>
    <scope>NUCLEOTIDE SEQUENCE [LARGE SCALE GENOMIC DNA]</scope>
    <source>
        <tissue evidence="2">Muscle</tissue>
    </source>
</reference>
<dbReference type="OrthoDB" id="6370998at2759"/>
<sequence>MRLRRLIEGALESAVECVRCQGSASCQRPRDVVAGEESRASRPASPRRPRASQQRTRWSGSRDIARRKMAKRVWKSIIRRKNKPVGNMAFGALAVTHEEECPVIFRVKEAPPDSRAARAANNKRFTINLGVEDLPSVPRPESMAKFYTDDEVGVVKRRRSSLAISSASGDEEEANPFLLREHMRNEEASRLGLKARPETCYLDKEVKLRERRKSLFMAQEFPVSMGGGAGRERVHSKRDGMCLQGDQFCEDVKENIPGAEDVHSPGSDKVFFGDDAASSPARSPEDNRTFSPSMRQDIALSVATQMLAATGAGDGCSPGDFIHFNNELPPVPPPRPKRDARKKDREKADSPAAGQQLAESSSFSSFQRLSDSPGTPDTPGSASSGRSFLLPTGMESPTIKSRTLDYRTKRRSQDADGRSNSDKLKPRKGDKDSPSFRDRLFRSSRKDSGEEGLKTSRSLPTRTFERFRSVKGKGNGSRIRKRSSGCASDDDEDVGRLTFTRGRRSASRRG</sequence>
<feature type="compositionally biased region" description="Basic residues" evidence="1">
    <location>
        <begin position="501"/>
        <end position="510"/>
    </location>
</feature>
<gene>
    <name evidence="2" type="ORF">C7M84_021794</name>
</gene>
<dbReference type="Proteomes" id="UP000283509">
    <property type="component" value="Unassembled WGS sequence"/>
</dbReference>
<feature type="region of interest" description="Disordered" evidence="1">
    <location>
        <begin position="257"/>
        <end position="292"/>
    </location>
</feature>
<feature type="compositionally biased region" description="Polar residues" evidence="1">
    <location>
        <begin position="367"/>
        <end position="386"/>
    </location>
</feature>
<evidence type="ECO:0000313" key="2">
    <source>
        <dbReference type="EMBL" id="ROT60668.1"/>
    </source>
</evidence>
<evidence type="ECO:0000313" key="3">
    <source>
        <dbReference type="Proteomes" id="UP000283509"/>
    </source>
</evidence>
<accession>A0A3R7Q9A9</accession>